<comment type="catalytic activity">
    <reaction evidence="10 12">
        <text>cytidine(4) in tRNA(Gly)(GCC) + S-adenosyl-L-methionine = 2'-O-methylcytidine(4) in tRNA(Gly)(GCC) + S-adenosyl-L-homocysteine + H(+)</text>
        <dbReference type="Rhea" id="RHEA:43192"/>
        <dbReference type="Rhea" id="RHEA-COMP:10399"/>
        <dbReference type="Rhea" id="RHEA-COMP:10400"/>
        <dbReference type="ChEBI" id="CHEBI:15378"/>
        <dbReference type="ChEBI" id="CHEBI:57856"/>
        <dbReference type="ChEBI" id="CHEBI:59789"/>
        <dbReference type="ChEBI" id="CHEBI:74495"/>
        <dbReference type="ChEBI" id="CHEBI:82748"/>
        <dbReference type="EC" id="2.1.1.225"/>
    </reaction>
</comment>
<keyword evidence="8 12" id="KW-0862">Zinc</keyword>
<evidence type="ECO:0000256" key="8">
    <source>
        <dbReference type="ARBA" id="ARBA00022833"/>
    </source>
</evidence>
<dbReference type="RefSeq" id="XP_004254825.1">
    <property type="nucleotide sequence ID" value="XM_004254777.1"/>
</dbReference>
<dbReference type="PANTHER" id="PTHR12998:SF0">
    <property type="entry name" value="TRNA:M(4)X MODIFICATION ENZYME TRM13 HOMOLOG"/>
    <property type="match status" value="1"/>
</dbReference>
<dbReference type="PROSITE" id="PS51800">
    <property type="entry name" value="ZF_CHHC_U11_48K"/>
    <property type="match status" value="1"/>
</dbReference>
<dbReference type="AlphaFoldDB" id="A0A0A1U219"/>
<comment type="catalytic activity">
    <reaction evidence="9 12">
        <text>cytidine(4) in tRNA(Pro) + S-adenosyl-L-methionine = 2'-O-methylcytidine(4) in tRNA(Pro) + S-adenosyl-L-homocysteine + H(+)</text>
        <dbReference type="Rhea" id="RHEA:32767"/>
        <dbReference type="Rhea" id="RHEA-COMP:10397"/>
        <dbReference type="Rhea" id="RHEA-COMP:10398"/>
        <dbReference type="ChEBI" id="CHEBI:15378"/>
        <dbReference type="ChEBI" id="CHEBI:57856"/>
        <dbReference type="ChEBI" id="CHEBI:59789"/>
        <dbReference type="ChEBI" id="CHEBI:74495"/>
        <dbReference type="ChEBI" id="CHEBI:82748"/>
        <dbReference type="EC" id="2.1.1.225"/>
    </reaction>
</comment>
<sequence>MSQKTEEDIKRERYLAEKNSETVVCPFNPAHVVKKRKFNKHKAGCPDNPAKNPTFGKSYMNPNCNIDLTLFEAKVERNIRTETLLPFLDNSFFDGFCDESKKSQFYTCKCSTLTLNLFTESALRVLVQRVYTLYTNVKEMYNDILAPIDENVDLNCQEEKVELQRYEVSMPDGWEFPSKKHTEQCLSIVSHLIEKNILKPNESQEVIESGAGSGMLSAYYSLSKRSAPSKFYMVDCMKGMRKKYDRFMRRYGDTVFRVPADLRNVDGLTLVQSHEQASCHSTNICVIGKHLCGSATDMALQMAVKCKDRLGGIGIALCCHAKGDGHYDCIADFFLSRGISVIELTAIHRLTSWALTVDNLDTEWKKEQVIVAEMCRNIINVARIVWLKSQSNIHQAGLVKYCKKSMSPENVLLWAN</sequence>
<evidence type="ECO:0000256" key="9">
    <source>
        <dbReference type="ARBA" id="ARBA00048165"/>
    </source>
</evidence>
<name>A0A0A1U219_ENTIV</name>
<evidence type="ECO:0000313" key="15">
    <source>
        <dbReference type="Proteomes" id="UP000014680"/>
    </source>
</evidence>
<evidence type="ECO:0000256" key="6">
    <source>
        <dbReference type="ARBA" id="ARBA00022723"/>
    </source>
</evidence>
<dbReference type="VEuPathDB" id="AmoebaDB:EIN_221870"/>
<keyword evidence="3 12" id="KW-0808">Transferase</keyword>
<comment type="function">
    <text evidence="12">tRNA methylase which 2'-O-methylates cytidine(4) in tRNA(Pro) and tRNA(Gly)(GCC), and adenosine(4) in tRNA(His).</text>
</comment>
<protein>
    <recommendedName>
        <fullName evidence="12">tRNA:m(4)X modification enzyme TRM13</fullName>
        <ecNumber evidence="12">2.1.1.225</ecNumber>
    </recommendedName>
</protein>
<keyword evidence="7 12" id="KW-0863">Zinc-finger</keyword>
<dbReference type="GeneID" id="14887364"/>
<dbReference type="EC" id="2.1.1.225" evidence="12"/>
<evidence type="ECO:0000256" key="1">
    <source>
        <dbReference type="ARBA" id="ARBA00005265"/>
    </source>
</evidence>
<keyword evidence="5 12" id="KW-0819">tRNA processing</keyword>
<keyword evidence="4 12" id="KW-0949">S-adenosyl-L-methionine</keyword>
<evidence type="ECO:0000256" key="7">
    <source>
        <dbReference type="ARBA" id="ARBA00022771"/>
    </source>
</evidence>
<dbReference type="OrthoDB" id="258806at2759"/>
<comment type="similarity">
    <text evidence="1 12">Belongs to the methyltransferase TRM13 family.</text>
</comment>
<dbReference type="InterPro" id="IPR039044">
    <property type="entry name" value="Trm13"/>
</dbReference>
<dbReference type="KEGG" id="eiv:EIN_221870"/>
<keyword evidence="15" id="KW-1185">Reference proteome</keyword>
<evidence type="ECO:0000256" key="4">
    <source>
        <dbReference type="ARBA" id="ARBA00022691"/>
    </source>
</evidence>
<gene>
    <name evidence="14" type="ORF">EIN_221870</name>
</gene>
<dbReference type="EMBL" id="KB206756">
    <property type="protein sequence ID" value="ELP88054.1"/>
    <property type="molecule type" value="Genomic_DNA"/>
</dbReference>
<dbReference type="GO" id="GO:0008270">
    <property type="term" value="F:zinc ion binding"/>
    <property type="evidence" value="ECO:0007669"/>
    <property type="project" value="UniProtKB-KW"/>
</dbReference>
<dbReference type="Proteomes" id="UP000014680">
    <property type="component" value="Unassembled WGS sequence"/>
</dbReference>
<evidence type="ECO:0000256" key="5">
    <source>
        <dbReference type="ARBA" id="ARBA00022694"/>
    </source>
</evidence>
<dbReference type="OMA" id="CVEINEI"/>
<accession>A0A0A1U219</accession>
<organism evidence="14 15">
    <name type="scientific">Entamoeba invadens IP1</name>
    <dbReference type="NCBI Taxonomy" id="370355"/>
    <lineage>
        <taxon>Eukaryota</taxon>
        <taxon>Amoebozoa</taxon>
        <taxon>Evosea</taxon>
        <taxon>Archamoebae</taxon>
        <taxon>Mastigamoebida</taxon>
        <taxon>Entamoebidae</taxon>
        <taxon>Entamoeba</taxon>
    </lineage>
</organism>
<evidence type="ECO:0000256" key="3">
    <source>
        <dbReference type="ARBA" id="ARBA00022679"/>
    </source>
</evidence>
<evidence type="ECO:0000256" key="10">
    <source>
        <dbReference type="ARBA" id="ARBA00048635"/>
    </source>
</evidence>
<evidence type="ECO:0000256" key="11">
    <source>
        <dbReference type="ARBA" id="ARBA00049393"/>
    </source>
</evidence>
<keyword evidence="2 12" id="KW-0489">Methyltransferase</keyword>
<evidence type="ECO:0000256" key="2">
    <source>
        <dbReference type="ARBA" id="ARBA00022603"/>
    </source>
</evidence>
<dbReference type="InterPro" id="IPR022776">
    <property type="entry name" value="TRM13/UPF0224_CHHC_Znf_dom"/>
</dbReference>
<comment type="catalytic activity">
    <reaction evidence="11 12">
        <text>adenosine(4) in tRNA(His) + S-adenosyl-L-methionine = 2'-O-methyladenosine(4) in tRNA(His) + S-adenosyl-L-homocysteine + H(+)</text>
        <dbReference type="Rhea" id="RHEA:43196"/>
        <dbReference type="Rhea" id="RHEA-COMP:10401"/>
        <dbReference type="Rhea" id="RHEA-COMP:10402"/>
        <dbReference type="ChEBI" id="CHEBI:15378"/>
        <dbReference type="ChEBI" id="CHEBI:57856"/>
        <dbReference type="ChEBI" id="CHEBI:59789"/>
        <dbReference type="ChEBI" id="CHEBI:74411"/>
        <dbReference type="ChEBI" id="CHEBI:74477"/>
        <dbReference type="EC" id="2.1.1.225"/>
    </reaction>
</comment>
<dbReference type="GO" id="GO:0106050">
    <property type="term" value="F:tRNA 2'-O-methyltransferase activity"/>
    <property type="evidence" value="ECO:0007669"/>
    <property type="project" value="UniProtKB-UniRule"/>
</dbReference>
<dbReference type="Pfam" id="PF05253">
    <property type="entry name" value="zf-U11-48K"/>
    <property type="match status" value="1"/>
</dbReference>
<dbReference type="InterPro" id="IPR007871">
    <property type="entry name" value="Methyltransferase_TRM13"/>
</dbReference>
<evidence type="ECO:0000256" key="12">
    <source>
        <dbReference type="RuleBase" id="RU367103"/>
    </source>
</evidence>
<evidence type="ECO:0000313" key="14">
    <source>
        <dbReference type="EMBL" id="ELP88054.1"/>
    </source>
</evidence>
<dbReference type="Pfam" id="PF05206">
    <property type="entry name" value="TRM13"/>
    <property type="match status" value="2"/>
</dbReference>
<evidence type="ECO:0000259" key="13">
    <source>
        <dbReference type="PROSITE" id="PS51800"/>
    </source>
</evidence>
<dbReference type="PANTHER" id="PTHR12998">
    <property type="entry name" value="TRNA:M(4)X MODIFICATION ENZYME TRM13 HOMOLOG"/>
    <property type="match status" value="1"/>
</dbReference>
<keyword evidence="6 12" id="KW-0479">Metal-binding</keyword>
<proteinExistence type="inferred from homology"/>
<feature type="domain" description="CHHC U11-48K-type" evidence="13">
    <location>
        <begin position="22"/>
        <end position="49"/>
    </location>
</feature>
<reference evidence="14 15" key="1">
    <citation type="submission" date="2012-10" db="EMBL/GenBank/DDBJ databases">
        <authorList>
            <person name="Zafar N."/>
            <person name="Inman J."/>
            <person name="Hall N."/>
            <person name="Lorenzi H."/>
            <person name="Caler E."/>
        </authorList>
    </citation>
    <scope>NUCLEOTIDE SEQUENCE [LARGE SCALE GENOMIC DNA]</scope>
    <source>
        <strain evidence="14 15">IP1</strain>
    </source>
</reference>
<dbReference type="GO" id="GO:0030488">
    <property type="term" value="P:tRNA methylation"/>
    <property type="evidence" value="ECO:0007669"/>
    <property type="project" value="InterPro"/>
</dbReference>